<organism evidence="4 5">
    <name type="scientific">Batrachochytrium dendrobatidis (strain JEL423)</name>
    <dbReference type="NCBI Taxonomy" id="403673"/>
    <lineage>
        <taxon>Eukaryota</taxon>
        <taxon>Fungi</taxon>
        <taxon>Fungi incertae sedis</taxon>
        <taxon>Chytridiomycota</taxon>
        <taxon>Chytridiomycota incertae sedis</taxon>
        <taxon>Chytridiomycetes</taxon>
        <taxon>Rhizophydiales</taxon>
        <taxon>Rhizophydiales incertae sedis</taxon>
        <taxon>Batrachochytrium</taxon>
    </lineage>
</organism>
<dbReference type="VEuPathDB" id="FungiDB:BDEG_26218"/>
<name>A0A177WRQ3_BATDL</name>
<evidence type="ECO:0000256" key="3">
    <source>
        <dbReference type="SAM" id="MobiDB-lite"/>
    </source>
</evidence>
<evidence type="ECO:0000256" key="1">
    <source>
        <dbReference type="ARBA" id="ARBA00023038"/>
    </source>
</evidence>
<gene>
    <name evidence="4" type="ORF">BDEG_26218</name>
</gene>
<keyword evidence="1" id="KW-0862">Zinc</keyword>
<accession>A0A177WRQ3</accession>
<sequence>MDRLSADDKVFHKTCLRCGHCSKVLSTVVGYVLHAFLLKIDGFDRRNVHHGYNQTTVLNWNPHLAQPHYTITEFETKFIRYNPVIGLDCSDVVKTCTHPFLFMFYCKPHFKQLFALKGNYSDGFKASEGTNSSPPGTPDSSSRPRPMTWHPSRGQSQDSSSPASANKAANVVQSSADNSPTIPEVTEALPAVSENTQTQPQPSTGLPTAAETLAASGSSVTDVAKRLEALSCENSTETANLSTPEAILSRSSSQLVLIKEDELNSLKREVEVKERELETLRALVCSKESDLQKLKQAT</sequence>
<keyword evidence="1" id="KW-0440">LIM domain</keyword>
<evidence type="ECO:0000313" key="5">
    <source>
        <dbReference type="Proteomes" id="UP000077115"/>
    </source>
</evidence>
<evidence type="ECO:0000313" key="4">
    <source>
        <dbReference type="EMBL" id="OAJ42807.1"/>
    </source>
</evidence>
<keyword evidence="2" id="KW-0175">Coiled coil</keyword>
<dbReference type="EMBL" id="DS022308">
    <property type="protein sequence ID" value="OAJ42807.1"/>
    <property type="molecule type" value="Genomic_DNA"/>
</dbReference>
<reference evidence="4 5" key="2">
    <citation type="submission" date="2016-05" db="EMBL/GenBank/DDBJ databases">
        <title>Lineage-specific infection strategies underlie the spectrum of fungal disease in amphibians.</title>
        <authorList>
            <person name="Cuomo C.A."/>
            <person name="Farrer R.A."/>
            <person name="James T."/>
            <person name="Longcore J."/>
            <person name="Birren B."/>
        </authorList>
    </citation>
    <scope>NUCLEOTIDE SEQUENCE [LARGE SCALE GENOMIC DNA]</scope>
    <source>
        <strain evidence="4 5">JEL423</strain>
    </source>
</reference>
<feature type="coiled-coil region" evidence="2">
    <location>
        <begin position="256"/>
        <end position="283"/>
    </location>
</feature>
<dbReference type="AlphaFoldDB" id="A0A177WRQ3"/>
<dbReference type="Gene3D" id="2.10.110.10">
    <property type="entry name" value="Cysteine Rich Protein"/>
    <property type="match status" value="1"/>
</dbReference>
<feature type="region of interest" description="Disordered" evidence="3">
    <location>
        <begin position="126"/>
        <end position="182"/>
    </location>
</feature>
<feature type="compositionally biased region" description="Low complexity" evidence="3">
    <location>
        <begin position="159"/>
        <end position="170"/>
    </location>
</feature>
<dbReference type="PANTHER" id="PTHR24206">
    <property type="entry name" value="OS06G0237300 PROTEIN"/>
    <property type="match status" value="1"/>
</dbReference>
<reference evidence="4 5" key="1">
    <citation type="submission" date="2006-10" db="EMBL/GenBank/DDBJ databases">
        <title>The Genome Sequence of Batrachochytrium dendrobatidis JEL423.</title>
        <authorList>
            <consortium name="The Broad Institute Genome Sequencing Platform"/>
            <person name="Birren B."/>
            <person name="Lander E."/>
            <person name="Galagan J."/>
            <person name="Cuomo C."/>
            <person name="Devon K."/>
            <person name="Jaffe D."/>
            <person name="Butler J."/>
            <person name="Alvarez P."/>
            <person name="Gnerre S."/>
            <person name="Grabherr M."/>
            <person name="Kleber M."/>
            <person name="Mauceli E."/>
            <person name="Brockman W."/>
            <person name="Young S."/>
            <person name="LaButti K."/>
            <person name="Sykes S."/>
            <person name="DeCaprio D."/>
            <person name="Crawford M."/>
            <person name="Koehrsen M."/>
            <person name="Engels R."/>
            <person name="Montgomery P."/>
            <person name="Pearson M."/>
            <person name="Howarth C."/>
            <person name="Larson L."/>
            <person name="White J."/>
            <person name="O'Leary S."/>
            <person name="Kodira C."/>
            <person name="Zeng Q."/>
            <person name="Yandava C."/>
            <person name="Alvarado L."/>
            <person name="Longcore J."/>
            <person name="James T."/>
        </authorList>
    </citation>
    <scope>NUCLEOTIDE SEQUENCE [LARGE SCALE GENOMIC DNA]</scope>
    <source>
        <strain evidence="4 5">JEL423</strain>
    </source>
</reference>
<feature type="compositionally biased region" description="Polar residues" evidence="3">
    <location>
        <begin position="171"/>
        <end position="181"/>
    </location>
</feature>
<keyword evidence="1" id="KW-0479">Metal-binding</keyword>
<feature type="compositionally biased region" description="Polar residues" evidence="3">
    <location>
        <begin position="128"/>
        <end position="143"/>
    </location>
</feature>
<dbReference type="Proteomes" id="UP000077115">
    <property type="component" value="Unassembled WGS sequence"/>
</dbReference>
<dbReference type="OrthoDB" id="8062037at2759"/>
<proteinExistence type="predicted"/>
<evidence type="ECO:0000256" key="2">
    <source>
        <dbReference type="SAM" id="Coils"/>
    </source>
</evidence>
<protein>
    <recommendedName>
        <fullName evidence="6">LIM zinc-binding domain-containing protein</fullName>
    </recommendedName>
</protein>
<evidence type="ECO:0008006" key="6">
    <source>
        <dbReference type="Google" id="ProtNLM"/>
    </source>
</evidence>